<dbReference type="AlphaFoldDB" id="A0A926EL97"/>
<dbReference type="GO" id="GO:0006508">
    <property type="term" value="P:proteolysis"/>
    <property type="evidence" value="ECO:0007669"/>
    <property type="project" value="InterPro"/>
</dbReference>
<dbReference type="RefSeq" id="WP_249332999.1">
    <property type="nucleotide sequence ID" value="NZ_JACRSY010000017.1"/>
</dbReference>
<dbReference type="PANTHER" id="PTHR43798">
    <property type="entry name" value="MONOACYLGLYCEROL LIPASE"/>
    <property type="match status" value="1"/>
</dbReference>
<dbReference type="GO" id="GO:0016020">
    <property type="term" value="C:membrane"/>
    <property type="evidence" value="ECO:0007669"/>
    <property type="project" value="TreeGrafter"/>
</dbReference>
<keyword evidence="2 4" id="KW-0378">Hydrolase</keyword>
<evidence type="ECO:0000313" key="5">
    <source>
        <dbReference type="Proteomes" id="UP000655830"/>
    </source>
</evidence>
<dbReference type="SUPFAM" id="SSF53474">
    <property type="entry name" value="alpha/beta-Hydrolases"/>
    <property type="match status" value="1"/>
</dbReference>
<dbReference type="InterPro" id="IPR029058">
    <property type="entry name" value="AB_hydrolase_fold"/>
</dbReference>
<dbReference type="InterPro" id="IPR002410">
    <property type="entry name" value="Peptidase_S33"/>
</dbReference>
<comment type="caution">
    <text evidence="4">The sequence shown here is derived from an EMBL/GenBank/DDBJ whole genome shotgun (WGS) entry which is preliminary data.</text>
</comment>
<dbReference type="Gene3D" id="3.40.50.1820">
    <property type="entry name" value="alpha/beta hydrolase"/>
    <property type="match status" value="1"/>
</dbReference>
<sequence length="303" mass="34950">MPFVKIDEKNIYYEEYGKHNKNTIVYFHGGPGESCLSYTHQAKVLGENYHVISFDQYGVLRSDAIPENQVFGVKDHAQLIEKMRKKLGINSWTVLGHSYGGMLASHYVHTYSKHVDSVIYDCPTWNIALTSKTVASFLLPYFEKVGCEKGVNICNDILNEEITSKDAFDKAIMLSRMMQEDEGIRIYSHVIDPHDYQQYNMKYIPQINTDATNLGKFVVHTQKLMEQGDFYKNYLPNLKDIKVPSLLLVGKYDLTCGKDQQDYFCKYSHNGYIVEFQNSAHLSWIQEPQAYTKAIIDFLDTKI</sequence>
<dbReference type="PRINTS" id="PR00793">
    <property type="entry name" value="PROAMNOPTASE"/>
</dbReference>
<evidence type="ECO:0000259" key="3">
    <source>
        <dbReference type="Pfam" id="PF00561"/>
    </source>
</evidence>
<dbReference type="Proteomes" id="UP000655830">
    <property type="component" value="Unassembled WGS sequence"/>
</dbReference>
<keyword evidence="5" id="KW-1185">Reference proteome</keyword>
<dbReference type="InterPro" id="IPR050266">
    <property type="entry name" value="AB_hydrolase_sf"/>
</dbReference>
<protein>
    <submittedName>
        <fullName evidence="4">Alpha/beta hydrolase</fullName>
    </submittedName>
</protein>
<name>A0A926EL97_9FIRM</name>
<organism evidence="4 5">
    <name type="scientific">Zhenhengia yiwuensis</name>
    <dbReference type="NCBI Taxonomy" id="2763666"/>
    <lineage>
        <taxon>Bacteria</taxon>
        <taxon>Bacillati</taxon>
        <taxon>Bacillota</taxon>
        <taxon>Clostridia</taxon>
        <taxon>Lachnospirales</taxon>
        <taxon>Lachnospiraceae</taxon>
        <taxon>Zhenhengia</taxon>
    </lineage>
</organism>
<accession>A0A926EL97</accession>
<evidence type="ECO:0000256" key="1">
    <source>
        <dbReference type="ARBA" id="ARBA00010088"/>
    </source>
</evidence>
<evidence type="ECO:0000313" key="4">
    <source>
        <dbReference type="EMBL" id="MBC8580128.1"/>
    </source>
</evidence>
<comment type="similarity">
    <text evidence="1">Belongs to the peptidase S33 family.</text>
</comment>
<gene>
    <name evidence="4" type="ORF">H8718_11400</name>
</gene>
<dbReference type="PANTHER" id="PTHR43798:SF33">
    <property type="entry name" value="HYDROLASE, PUTATIVE (AFU_ORTHOLOGUE AFUA_2G14860)-RELATED"/>
    <property type="match status" value="1"/>
</dbReference>
<feature type="domain" description="AB hydrolase-1" evidence="3">
    <location>
        <begin position="23"/>
        <end position="127"/>
    </location>
</feature>
<dbReference type="Pfam" id="PF00561">
    <property type="entry name" value="Abhydrolase_1"/>
    <property type="match status" value="1"/>
</dbReference>
<dbReference type="GO" id="GO:0004177">
    <property type="term" value="F:aminopeptidase activity"/>
    <property type="evidence" value="ECO:0007669"/>
    <property type="project" value="UniProtKB-EC"/>
</dbReference>
<evidence type="ECO:0000256" key="2">
    <source>
        <dbReference type="ARBA" id="ARBA00022801"/>
    </source>
</evidence>
<dbReference type="InterPro" id="IPR000073">
    <property type="entry name" value="AB_hydrolase_1"/>
</dbReference>
<proteinExistence type="inferred from homology"/>
<dbReference type="EMBL" id="JACRSY010000017">
    <property type="protein sequence ID" value="MBC8580128.1"/>
    <property type="molecule type" value="Genomic_DNA"/>
</dbReference>
<reference evidence="4" key="1">
    <citation type="submission" date="2020-08" db="EMBL/GenBank/DDBJ databases">
        <title>Genome public.</title>
        <authorList>
            <person name="Liu C."/>
            <person name="Sun Q."/>
        </authorList>
    </citation>
    <scope>NUCLEOTIDE SEQUENCE</scope>
    <source>
        <strain evidence="4">NSJ-12</strain>
    </source>
</reference>